<dbReference type="OrthoDB" id="754271at2"/>
<feature type="transmembrane region" description="Helical" evidence="2">
    <location>
        <begin position="12"/>
        <end position="31"/>
    </location>
</feature>
<comment type="caution">
    <text evidence="3">The sequence shown here is derived from an EMBL/GenBank/DDBJ whole genome shotgun (WGS) entry which is preliminary data.</text>
</comment>
<dbReference type="InterPro" id="IPR036770">
    <property type="entry name" value="Ankyrin_rpt-contain_sf"/>
</dbReference>
<dbReference type="PANTHER" id="PTHR24118:SF99">
    <property type="entry name" value="POTE ANKYRIN DOMAIN FAMILY MEMBER 3C-RELATED"/>
    <property type="match status" value="1"/>
</dbReference>
<reference evidence="3 4" key="1">
    <citation type="submission" date="2018-02" db="EMBL/GenBank/DDBJ databases">
        <title>Comparative genomes isolates from brazilian mangrove.</title>
        <authorList>
            <person name="Araujo J.E."/>
            <person name="Taketani R.G."/>
            <person name="Silva M.C.P."/>
            <person name="Loureco M.V."/>
            <person name="Andreote F.D."/>
        </authorList>
    </citation>
    <scope>NUCLEOTIDE SEQUENCE [LARGE SCALE GENOMIC DNA]</scope>
    <source>
        <strain evidence="3 4">Hex-1 MGV</strain>
    </source>
</reference>
<organism evidence="3 4">
    <name type="scientific">Blastopirellula marina</name>
    <dbReference type="NCBI Taxonomy" id="124"/>
    <lineage>
        <taxon>Bacteria</taxon>
        <taxon>Pseudomonadati</taxon>
        <taxon>Planctomycetota</taxon>
        <taxon>Planctomycetia</taxon>
        <taxon>Pirellulales</taxon>
        <taxon>Pirellulaceae</taxon>
        <taxon>Blastopirellula</taxon>
    </lineage>
</organism>
<dbReference type="PROSITE" id="PS50088">
    <property type="entry name" value="ANK_REPEAT"/>
    <property type="match status" value="1"/>
</dbReference>
<sequence>MISLKRIPIPRFSILTLLGIIAVIAVGLTVWERWVSWPDAQADFAEIVETDKPKQDVLKEARGLVRRYPQLARQPGAMTWAVIQGDVETCRVFLDAGAKLVDDQDDEDPSFPLLYLPVSQGEVEKVELLISRGAKVDQPFDLDFFSLRGISYLETAASFGHTEMCRVLLDNGAQVDYKSSDGNTALHAAVGCFSPKTVQLLVDHHAQCTANAKGETPLSMAQDLQNHFQDQGVTNDSIEKITAILEAYQQENASSDQGADKDAT</sequence>
<name>A0A2S8FZ96_9BACT</name>
<evidence type="ECO:0000256" key="1">
    <source>
        <dbReference type="PROSITE-ProRule" id="PRU00023"/>
    </source>
</evidence>
<dbReference type="InterPro" id="IPR002110">
    <property type="entry name" value="Ankyrin_rpt"/>
</dbReference>
<dbReference type="AlphaFoldDB" id="A0A2S8FZ96"/>
<dbReference type="RefSeq" id="WP_105328764.1">
    <property type="nucleotide sequence ID" value="NZ_PUHY01000005.1"/>
</dbReference>
<dbReference type="Proteomes" id="UP000238322">
    <property type="component" value="Unassembled WGS sequence"/>
</dbReference>
<dbReference type="SUPFAM" id="SSF48403">
    <property type="entry name" value="Ankyrin repeat"/>
    <property type="match status" value="1"/>
</dbReference>
<proteinExistence type="predicted"/>
<dbReference type="Gene3D" id="1.25.40.20">
    <property type="entry name" value="Ankyrin repeat-containing domain"/>
    <property type="match status" value="1"/>
</dbReference>
<evidence type="ECO:0000313" key="3">
    <source>
        <dbReference type="EMBL" id="PQO37515.1"/>
    </source>
</evidence>
<keyword evidence="2" id="KW-0472">Membrane</keyword>
<dbReference type="EMBL" id="PUHY01000005">
    <property type="protein sequence ID" value="PQO37515.1"/>
    <property type="molecule type" value="Genomic_DNA"/>
</dbReference>
<keyword evidence="2" id="KW-1133">Transmembrane helix</keyword>
<feature type="repeat" description="ANK" evidence="1">
    <location>
        <begin position="148"/>
        <end position="180"/>
    </location>
</feature>
<gene>
    <name evidence="3" type="ORF">C5Y83_06110</name>
</gene>
<dbReference type="PROSITE" id="PS50297">
    <property type="entry name" value="ANK_REP_REGION"/>
    <property type="match status" value="1"/>
</dbReference>
<keyword evidence="2" id="KW-0812">Transmembrane</keyword>
<dbReference type="Pfam" id="PF12796">
    <property type="entry name" value="Ank_2"/>
    <property type="match status" value="1"/>
</dbReference>
<dbReference type="PANTHER" id="PTHR24118">
    <property type="entry name" value="POTE ANKYRIN DOMAIN"/>
    <property type="match status" value="1"/>
</dbReference>
<protein>
    <submittedName>
        <fullName evidence="3">Uncharacterized protein</fullName>
    </submittedName>
</protein>
<dbReference type="SMART" id="SM00248">
    <property type="entry name" value="ANK"/>
    <property type="match status" value="4"/>
</dbReference>
<evidence type="ECO:0000313" key="4">
    <source>
        <dbReference type="Proteomes" id="UP000238322"/>
    </source>
</evidence>
<accession>A0A2S8FZ96</accession>
<keyword evidence="1" id="KW-0040">ANK repeat</keyword>
<evidence type="ECO:0000256" key="2">
    <source>
        <dbReference type="SAM" id="Phobius"/>
    </source>
</evidence>